<sequence>MNEPVRDKGGSLMWDKIKNWFMRNRDKREYGLTLSEQQLLMRDIRTALSEWEMAGIRFDHALGADEVDYAISTLEAAEKRIAMLMKRAKRVNLHALRLGEVL</sequence>
<evidence type="ECO:0000313" key="2">
    <source>
        <dbReference type="Proteomes" id="UP000552038"/>
    </source>
</evidence>
<dbReference type="AlphaFoldDB" id="A0AAP7A1B6"/>
<gene>
    <name evidence="1" type="ORF">HMI46_18605</name>
</gene>
<proteinExistence type="predicted"/>
<dbReference type="EMBL" id="JABFOR010000026">
    <property type="protein sequence ID" value="NOJ72560.1"/>
    <property type="molecule type" value="Genomic_DNA"/>
</dbReference>
<name>A0AAP7A1B6_PAEAL</name>
<organism evidence="1 2">
    <name type="scientific">Paenibacillus alvei</name>
    <name type="common">Bacillus alvei</name>
    <dbReference type="NCBI Taxonomy" id="44250"/>
    <lineage>
        <taxon>Bacteria</taxon>
        <taxon>Bacillati</taxon>
        <taxon>Bacillota</taxon>
        <taxon>Bacilli</taxon>
        <taxon>Bacillales</taxon>
        <taxon>Paenibacillaceae</taxon>
        <taxon>Paenibacillus</taxon>
    </lineage>
</organism>
<accession>A0AAP7A1B6</accession>
<reference evidence="1 2" key="1">
    <citation type="submission" date="2020-05" db="EMBL/GenBank/DDBJ databases">
        <title>Whole genome sequencing and identification of novel metabolites from Paenibacillus alvei strain JR949.</title>
        <authorList>
            <person name="Rajendhran J."/>
            <person name="Sree Pranav P."/>
            <person name="Mahalakshmi B."/>
            <person name="Karthikeyan R."/>
        </authorList>
    </citation>
    <scope>NUCLEOTIDE SEQUENCE [LARGE SCALE GENOMIC DNA]</scope>
    <source>
        <strain evidence="1 2">JR949</strain>
    </source>
</reference>
<comment type="caution">
    <text evidence="1">The sequence shown here is derived from an EMBL/GenBank/DDBJ whole genome shotgun (WGS) entry which is preliminary data.</text>
</comment>
<evidence type="ECO:0000313" key="1">
    <source>
        <dbReference type="EMBL" id="NOJ72560.1"/>
    </source>
</evidence>
<protein>
    <submittedName>
        <fullName evidence="1">DUF2508 domain-containing protein</fullName>
    </submittedName>
</protein>
<dbReference type="Proteomes" id="UP000552038">
    <property type="component" value="Unassembled WGS sequence"/>
</dbReference>